<dbReference type="PANTHER" id="PTHR43445:SF5">
    <property type="entry name" value="UDP-N-ACETYLMURAMATE--L-ALANYL-GAMMA-D-GLUTAMYL-MESO-2,6-DIAMINOHEPTANDIOATE LIGASE"/>
    <property type="match status" value="1"/>
</dbReference>
<keyword evidence="10" id="KW-0732">Signal</keyword>
<protein>
    <recommendedName>
        <fullName evidence="9">UDP-N-acetylmuramate:L-alanyl-gamma-D-glutamyl-meso-diaminopimelate ligase</fullName>
        <ecNumber evidence="9">6.3.2.45</ecNumber>
    </recommendedName>
</protein>
<dbReference type="InterPro" id="IPR000713">
    <property type="entry name" value="Mur_ligase_N"/>
</dbReference>
<dbReference type="NCBIfam" id="TIGR01081">
    <property type="entry name" value="mpl"/>
    <property type="match status" value="1"/>
</dbReference>
<dbReference type="GO" id="GO:0051301">
    <property type="term" value="P:cell division"/>
    <property type="evidence" value="ECO:0007669"/>
    <property type="project" value="UniProtKB-KW"/>
</dbReference>
<dbReference type="InterPro" id="IPR004101">
    <property type="entry name" value="Mur_ligase_C"/>
</dbReference>
<keyword evidence="5" id="KW-0133">Cell shape</keyword>
<dbReference type="Gene3D" id="3.40.1190.10">
    <property type="entry name" value="Mur-like, catalytic domain"/>
    <property type="match status" value="1"/>
</dbReference>
<keyword evidence="1 14" id="KW-0436">Ligase</keyword>
<dbReference type="InterPro" id="IPR050061">
    <property type="entry name" value="MurCDEF_pg_biosynth"/>
</dbReference>
<reference evidence="14 15" key="1">
    <citation type="submission" date="2018-12" db="EMBL/GenBank/DDBJ databases">
        <title>Legionella sp,whole genome shotgun sequence.</title>
        <authorList>
            <person name="Wu H."/>
        </authorList>
    </citation>
    <scope>NUCLEOTIDE SEQUENCE [LARGE SCALE GENOMIC DNA]</scope>
    <source>
        <strain evidence="15">km714</strain>
    </source>
</reference>
<evidence type="ECO:0000256" key="3">
    <source>
        <dbReference type="ARBA" id="ARBA00022741"/>
    </source>
</evidence>
<evidence type="ECO:0000256" key="6">
    <source>
        <dbReference type="ARBA" id="ARBA00022984"/>
    </source>
</evidence>
<evidence type="ECO:0000256" key="2">
    <source>
        <dbReference type="ARBA" id="ARBA00022618"/>
    </source>
</evidence>
<organism evidence="14 15">
    <name type="scientific">Legionella septentrionalis</name>
    <dbReference type="NCBI Taxonomy" id="2498109"/>
    <lineage>
        <taxon>Bacteria</taxon>
        <taxon>Pseudomonadati</taxon>
        <taxon>Pseudomonadota</taxon>
        <taxon>Gammaproteobacteria</taxon>
        <taxon>Legionellales</taxon>
        <taxon>Legionellaceae</taxon>
        <taxon>Legionella</taxon>
    </lineage>
</organism>
<dbReference type="Gene3D" id="3.40.50.720">
    <property type="entry name" value="NAD(P)-binding Rossmann-like Domain"/>
    <property type="match status" value="1"/>
</dbReference>
<feature type="domain" description="Mur ligase C-terminal" evidence="12">
    <location>
        <begin position="315"/>
        <end position="434"/>
    </location>
</feature>
<evidence type="ECO:0000256" key="10">
    <source>
        <dbReference type="SAM" id="SignalP"/>
    </source>
</evidence>
<dbReference type="GO" id="GO:0005524">
    <property type="term" value="F:ATP binding"/>
    <property type="evidence" value="ECO:0007669"/>
    <property type="project" value="UniProtKB-KW"/>
</dbReference>
<evidence type="ECO:0000256" key="9">
    <source>
        <dbReference type="NCBIfam" id="TIGR01081"/>
    </source>
</evidence>
<dbReference type="SUPFAM" id="SSF53244">
    <property type="entry name" value="MurD-like peptide ligases, peptide-binding domain"/>
    <property type="match status" value="1"/>
</dbReference>
<feature type="domain" description="Mur ligase central" evidence="13">
    <location>
        <begin position="108"/>
        <end position="292"/>
    </location>
</feature>
<name>A0A3S0X0Y5_9GAMM</name>
<keyword evidence="8" id="KW-0961">Cell wall biogenesis/degradation</keyword>
<dbReference type="PANTHER" id="PTHR43445">
    <property type="entry name" value="UDP-N-ACETYLMURAMATE--L-ALANINE LIGASE-RELATED"/>
    <property type="match status" value="1"/>
</dbReference>
<dbReference type="EC" id="6.3.2.45" evidence="9"/>
<evidence type="ECO:0000259" key="12">
    <source>
        <dbReference type="Pfam" id="PF02875"/>
    </source>
</evidence>
<dbReference type="EMBL" id="RZGR01000009">
    <property type="protein sequence ID" value="RUQ89042.1"/>
    <property type="molecule type" value="Genomic_DNA"/>
</dbReference>
<evidence type="ECO:0000256" key="8">
    <source>
        <dbReference type="ARBA" id="ARBA00023316"/>
    </source>
</evidence>
<evidence type="ECO:0000313" key="15">
    <source>
        <dbReference type="Proteomes" id="UP000288012"/>
    </source>
</evidence>
<keyword evidence="6" id="KW-0573">Peptidoglycan synthesis</keyword>
<evidence type="ECO:0000313" key="14">
    <source>
        <dbReference type="EMBL" id="RUQ89042.1"/>
    </source>
</evidence>
<dbReference type="Pfam" id="PF08245">
    <property type="entry name" value="Mur_ligase_M"/>
    <property type="match status" value="1"/>
</dbReference>
<dbReference type="AlphaFoldDB" id="A0A3S0X0Y5"/>
<dbReference type="Pfam" id="PF02875">
    <property type="entry name" value="Mur_ligase_C"/>
    <property type="match status" value="1"/>
</dbReference>
<dbReference type="Proteomes" id="UP000288012">
    <property type="component" value="Unassembled WGS sequence"/>
</dbReference>
<keyword evidence="3" id="KW-0547">Nucleotide-binding</keyword>
<sequence length="455" mass="50130">MHIHILGISGTFMSALALLARAAGYTVTGSDANCYPPISDLLEAQGIRWTEGYDDSTQALKADCVIVGNAIKRGMPVMEEVLNARKPYISGPQWLAENILPRYQVMAIAGTHGKTTTTSMLAHILHHAGLQPGFLIGGVAQNFNTSACLGKGNYFVIEADEYDSAFFDKRPKFMHYRPKLAILNNLEFDHADIYENLAAIQQQFHYFLKTIPRNGVILTPRDDAALKEVLAHGYYSHMETLALSGQANWRAELLEESGQAFCIIHEGKRLAEIQWPLIGRFNVENGLAAFAASMHAGVDPLAAAEALALFSPVKRRLEVKSSRHGITVYDDFAHHPTAIEKTVQALKQSGRHQRILAVMEFASYTMRTGVHAQAMGNALHAVDEAFILNPQEFSLADTTKNWNCAYQILPTTDAIIDTVARAVRTGDAVLIMSNRGFDNIHQQLVSRIDARFAAA</sequence>
<dbReference type="Gene3D" id="3.90.190.20">
    <property type="entry name" value="Mur ligase, C-terminal domain"/>
    <property type="match status" value="1"/>
</dbReference>
<dbReference type="OrthoDB" id="9804126at2"/>
<dbReference type="InterPro" id="IPR036565">
    <property type="entry name" value="Mur-like_cat_sf"/>
</dbReference>
<keyword evidence="2" id="KW-0132">Cell division</keyword>
<dbReference type="GO" id="GO:0106418">
    <property type="term" value="F:UDP-N-acetylmuramate-L-alanyl-gamma-D-glutamyl-meso-2,6-diaminoheptanedioate ligase activity"/>
    <property type="evidence" value="ECO:0007669"/>
    <property type="project" value="UniProtKB-EC"/>
</dbReference>
<evidence type="ECO:0000256" key="4">
    <source>
        <dbReference type="ARBA" id="ARBA00022840"/>
    </source>
</evidence>
<dbReference type="InterPro" id="IPR013221">
    <property type="entry name" value="Mur_ligase_cen"/>
</dbReference>
<feature type="domain" description="Mur ligase N-terminal catalytic" evidence="11">
    <location>
        <begin position="2"/>
        <end position="99"/>
    </location>
</feature>
<evidence type="ECO:0000256" key="5">
    <source>
        <dbReference type="ARBA" id="ARBA00022960"/>
    </source>
</evidence>
<dbReference type="SUPFAM" id="SSF51984">
    <property type="entry name" value="MurCD N-terminal domain"/>
    <property type="match status" value="1"/>
</dbReference>
<dbReference type="InterPro" id="IPR005757">
    <property type="entry name" value="Mpl"/>
</dbReference>
<evidence type="ECO:0000259" key="13">
    <source>
        <dbReference type="Pfam" id="PF08245"/>
    </source>
</evidence>
<proteinExistence type="predicted"/>
<dbReference type="GO" id="GO:0008360">
    <property type="term" value="P:regulation of cell shape"/>
    <property type="evidence" value="ECO:0007669"/>
    <property type="project" value="UniProtKB-KW"/>
</dbReference>
<comment type="caution">
    <text evidence="14">The sequence shown here is derived from an EMBL/GenBank/DDBJ whole genome shotgun (WGS) entry which is preliminary data.</text>
</comment>
<evidence type="ECO:0000259" key="11">
    <source>
        <dbReference type="Pfam" id="PF01225"/>
    </source>
</evidence>
<dbReference type="SUPFAM" id="SSF53623">
    <property type="entry name" value="MurD-like peptide ligases, catalytic domain"/>
    <property type="match status" value="1"/>
</dbReference>
<keyword evidence="7" id="KW-0131">Cell cycle</keyword>
<dbReference type="Pfam" id="PF01225">
    <property type="entry name" value="Mur_ligase"/>
    <property type="match status" value="1"/>
</dbReference>
<accession>A0A3S0X0Y5</accession>
<evidence type="ECO:0000256" key="1">
    <source>
        <dbReference type="ARBA" id="ARBA00022598"/>
    </source>
</evidence>
<keyword evidence="4" id="KW-0067">ATP-binding</keyword>
<feature type="signal peptide" evidence="10">
    <location>
        <begin position="1"/>
        <end position="22"/>
    </location>
</feature>
<feature type="chain" id="PRO_5018781808" description="UDP-N-acetylmuramate:L-alanyl-gamma-D-glutamyl-meso-diaminopimelate ligase" evidence="10">
    <location>
        <begin position="23"/>
        <end position="455"/>
    </location>
</feature>
<evidence type="ECO:0000256" key="7">
    <source>
        <dbReference type="ARBA" id="ARBA00023306"/>
    </source>
</evidence>
<dbReference type="GO" id="GO:0071555">
    <property type="term" value="P:cell wall organization"/>
    <property type="evidence" value="ECO:0007669"/>
    <property type="project" value="UniProtKB-KW"/>
</dbReference>
<dbReference type="GO" id="GO:0009252">
    <property type="term" value="P:peptidoglycan biosynthetic process"/>
    <property type="evidence" value="ECO:0007669"/>
    <property type="project" value="UniProtKB-UniRule"/>
</dbReference>
<gene>
    <name evidence="14" type="primary">mpl</name>
    <name evidence="14" type="ORF">EKM59_04395</name>
</gene>
<keyword evidence="15" id="KW-1185">Reference proteome</keyword>
<dbReference type="InterPro" id="IPR036615">
    <property type="entry name" value="Mur_ligase_C_dom_sf"/>
</dbReference>